<proteinExistence type="predicted"/>
<protein>
    <submittedName>
        <fullName evidence="2">Uncharacterized protein</fullName>
    </submittedName>
</protein>
<accession>A0A9N9ST27</accession>
<feature type="compositionally biased region" description="Polar residues" evidence="1">
    <location>
        <begin position="24"/>
        <end position="36"/>
    </location>
</feature>
<reference evidence="2" key="1">
    <citation type="submission" date="2022-01" db="EMBL/GenBank/DDBJ databases">
        <authorList>
            <person name="King R."/>
        </authorList>
    </citation>
    <scope>NUCLEOTIDE SEQUENCE</scope>
</reference>
<feature type="compositionally biased region" description="Low complexity" evidence="1">
    <location>
        <begin position="37"/>
        <end position="73"/>
    </location>
</feature>
<dbReference type="EMBL" id="OU898276">
    <property type="protein sequence ID" value="CAG9827398.1"/>
    <property type="molecule type" value="Genomic_DNA"/>
</dbReference>
<feature type="region of interest" description="Disordered" evidence="1">
    <location>
        <begin position="24"/>
        <end position="73"/>
    </location>
</feature>
<feature type="region of interest" description="Disordered" evidence="1">
    <location>
        <begin position="100"/>
        <end position="124"/>
    </location>
</feature>
<name>A0A9N9ST27_DIABA</name>
<evidence type="ECO:0000256" key="1">
    <source>
        <dbReference type="SAM" id="MobiDB-lite"/>
    </source>
</evidence>
<evidence type="ECO:0000313" key="2">
    <source>
        <dbReference type="EMBL" id="CAG9827398.1"/>
    </source>
</evidence>
<keyword evidence="3" id="KW-1185">Reference proteome</keyword>
<sequence>MYVSIANNIATFPVVAHITVNNSDTAVPTTSSNRNESTTVSSAATTAMTPSTTSTSTNISNTSTSSSKTSATTHLTTHYTSTTINAISVLFKTNISTSPPISSHTSITKQSSSSSLHNNSSSLNENKDCVQEFSISSEENRQNYPFKRTISEAITLPMETSASDKQ</sequence>
<dbReference type="Proteomes" id="UP001153709">
    <property type="component" value="Chromosome 1"/>
</dbReference>
<dbReference type="AlphaFoldDB" id="A0A9N9ST27"/>
<gene>
    <name evidence="2" type="ORF">DIABBA_LOCUS1393</name>
</gene>
<evidence type="ECO:0000313" key="3">
    <source>
        <dbReference type="Proteomes" id="UP001153709"/>
    </source>
</evidence>
<organism evidence="2 3">
    <name type="scientific">Diabrotica balteata</name>
    <name type="common">Banded cucumber beetle</name>
    <dbReference type="NCBI Taxonomy" id="107213"/>
    <lineage>
        <taxon>Eukaryota</taxon>
        <taxon>Metazoa</taxon>
        <taxon>Ecdysozoa</taxon>
        <taxon>Arthropoda</taxon>
        <taxon>Hexapoda</taxon>
        <taxon>Insecta</taxon>
        <taxon>Pterygota</taxon>
        <taxon>Neoptera</taxon>
        <taxon>Endopterygota</taxon>
        <taxon>Coleoptera</taxon>
        <taxon>Polyphaga</taxon>
        <taxon>Cucujiformia</taxon>
        <taxon>Chrysomeloidea</taxon>
        <taxon>Chrysomelidae</taxon>
        <taxon>Galerucinae</taxon>
        <taxon>Diabroticina</taxon>
        <taxon>Diabroticites</taxon>
        <taxon>Diabrotica</taxon>
    </lineage>
</organism>